<comment type="caution">
    <text evidence="1">The sequence shown here is derived from an EMBL/GenBank/DDBJ whole genome shotgun (WGS) entry which is preliminary data.</text>
</comment>
<dbReference type="RefSeq" id="WP_201924632.1">
    <property type="nucleotide sequence ID" value="NZ_JAERQG010000007.1"/>
</dbReference>
<protein>
    <submittedName>
        <fullName evidence="1">Uncharacterized protein</fullName>
    </submittedName>
</protein>
<evidence type="ECO:0000313" key="2">
    <source>
        <dbReference type="Proteomes" id="UP000642920"/>
    </source>
</evidence>
<dbReference type="EMBL" id="JAERQG010000007">
    <property type="protein sequence ID" value="MBL0767148.1"/>
    <property type="molecule type" value="Genomic_DNA"/>
</dbReference>
<keyword evidence="2" id="KW-1185">Reference proteome</keyword>
<organism evidence="1 2">
    <name type="scientific">Marivirga atlantica</name>
    <dbReference type="NCBI Taxonomy" id="1548457"/>
    <lineage>
        <taxon>Bacteria</taxon>
        <taxon>Pseudomonadati</taxon>
        <taxon>Bacteroidota</taxon>
        <taxon>Cytophagia</taxon>
        <taxon>Cytophagales</taxon>
        <taxon>Marivirgaceae</taxon>
        <taxon>Marivirga</taxon>
    </lineage>
</organism>
<gene>
    <name evidence="1" type="ORF">JKP34_17915</name>
</gene>
<proteinExistence type="predicted"/>
<dbReference type="Proteomes" id="UP000642920">
    <property type="component" value="Unassembled WGS sequence"/>
</dbReference>
<name>A0A937DIL3_9BACT</name>
<evidence type="ECO:0000313" key="1">
    <source>
        <dbReference type="EMBL" id="MBL0767148.1"/>
    </source>
</evidence>
<sequence>MNLYSEYNSHKLQPFHQTMHLIYDDLLKLSCDICRSEIAFLIIWEENFHISYNKQEGIKSFCSTDFEGIKKRFQTLNAELFYAQNVKHHTLFQDLYFFEFYSQSPQLLAYPILDNNGKAIGILGQLYKEEPISAEQHKTSLKHLQEHVQKLHNNNLLGNNKSKVSKPLYVQSLDQLPGAHFEYTIDPQGRLGEIFISDEASKITPLFTALKNSLPDEELFQLLHQKSFESFKLELNNKKKRNSIEYAYQLKNEQDKASYYMLKVNTFRNDMGEILCLGAIKDISFNKTYEAILEQIIFDITHIMRRPVATMLGLTNLIELDRVDENSIKDVAQKLRTVSTEMDEYIRNLYNNYQQRWEDYENIQEEEE</sequence>
<dbReference type="AlphaFoldDB" id="A0A937DIL3"/>
<accession>A0A937DIL3</accession>
<reference evidence="1" key="1">
    <citation type="submission" date="2021-01" db="EMBL/GenBank/DDBJ databases">
        <title>Marivirga sp. nov., isolated from intertidal surface sediments.</title>
        <authorList>
            <person name="Zhang M."/>
        </authorList>
    </citation>
    <scope>NUCLEOTIDE SEQUENCE</scope>
    <source>
        <strain evidence="1">SM1354</strain>
    </source>
</reference>